<comment type="function">
    <text evidence="4">Involved in spliceosome maturation and the first step of pre-mRNA splicing.</text>
</comment>
<evidence type="ECO:0000256" key="4">
    <source>
        <dbReference type="RuleBase" id="RU369096"/>
    </source>
</evidence>
<gene>
    <name evidence="7" type="primary">KNAG0B03940</name>
    <name evidence="7" type="ordered locus">KNAG_0B03940</name>
</gene>
<dbReference type="PANTHER" id="PTHR15818">
    <property type="entry name" value="G PATCH AND KOW-CONTAINING"/>
    <property type="match status" value="1"/>
</dbReference>
<feature type="region of interest" description="Disordered" evidence="5">
    <location>
        <begin position="1"/>
        <end position="43"/>
    </location>
</feature>
<dbReference type="GO" id="GO:0000398">
    <property type="term" value="P:mRNA splicing, via spliceosome"/>
    <property type="evidence" value="ECO:0007669"/>
    <property type="project" value="UniProtKB-UniRule"/>
</dbReference>
<evidence type="ECO:0000256" key="5">
    <source>
        <dbReference type="SAM" id="MobiDB-lite"/>
    </source>
</evidence>
<evidence type="ECO:0000259" key="6">
    <source>
        <dbReference type="Pfam" id="PF12656"/>
    </source>
</evidence>
<dbReference type="GO" id="GO:0005681">
    <property type="term" value="C:spliceosomal complex"/>
    <property type="evidence" value="ECO:0007669"/>
    <property type="project" value="UniProtKB-UniRule"/>
</dbReference>
<proteinExistence type="inferred from homology"/>
<dbReference type="OMA" id="SKIRITH"/>
<name>J7R1Z8_HUIN7</name>
<dbReference type="AlphaFoldDB" id="J7R1Z8"/>
<evidence type="ECO:0000256" key="2">
    <source>
        <dbReference type="ARBA" id="ARBA00008576"/>
    </source>
</evidence>
<dbReference type="GeneID" id="34524485"/>
<keyword evidence="8" id="KW-1185">Reference proteome</keyword>
<evidence type="ECO:0000313" key="7">
    <source>
        <dbReference type="EMBL" id="CCK68835.1"/>
    </source>
</evidence>
<feature type="compositionally biased region" description="Basic residues" evidence="5">
    <location>
        <begin position="11"/>
        <end position="20"/>
    </location>
</feature>
<reference evidence="8" key="2">
    <citation type="submission" date="2012-08" db="EMBL/GenBank/DDBJ databases">
        <title>Genome sequence of Kazachstania naganishii.</title>
        <authorList>
            <person name="Gordon J.L."/>
            <person name="Armisen D."/>
            <person name="Proux-Wera E."/>
            <person name="OhEigeartaigh S.S."/>
            <person name="Byrne K.P."/>
            <person name="Wolfe K.H."/>
        </authorList>
    </citation>
    <scope>NUCLEOTIDE SEQUENCE [LARGE SCALE GENOMIC DNA]</scope>
    <source>
        <strain evidence="8">ATCC MYA-139 / BCRC 22969 / CBS 8797 / CCRC 22969 / KCTC 17520 / NBRC 10181 / NCYC 3082</strain>
    </source>
</reference>
<feature type="region of interest" description="Disordered" evidence="5">
    <location>
        <begin position="108"/>
        <end position="147"/>
    </location>
</feature>
<keyword evidence="4" id="KW-0507">mRNA processing</keyword>
<dbReference type="eggNOG" id="ENOG502S8BR">
    <property type="taxonomic scope" value="Eukaryota"/>
</dbReference>
<organism evidence="7 8">
    <name type="scientific">Huiozyma naganishii (strain ATCC MYA-139 / BCRC 22969 / CBS 8797 / KCTC 17520 / NBRC 10181 / NCYC 3082 / Yp74L-3)</name>
    <name type="common">Yeast</name>
    <name type="synonym">Kazachstania naganishii</name>
    <dbReference type="NCBI Taxonomy" id="1071383"/>
    <lineage>
        <taxon>Eukaryota</taxon>
        <taxon>Fungi</taxon>
        <taxon>Dikarya</taxon>
        <taxon>Ascomycota</taxon>
        <taxon>Saccharomycotina</taxon>
        <taxon>Saccharomycetes</taxon>
        <taxon>Saccharomycetales</taxon>
        <taxon>Saccharomycetaceae</taxon>
        <taxon>Huiozyma</taxon>
    </lineage>
</organism>
<protein>
    <recommendedName>
        <fullName evidence="4">Pre-mRNA-splicing factor</fullName>
    </recommendedName>
</protein>
<dbReference type="RefSeq" id="XP_022463081.1">
    <property type="nucleotide sequence ID" value="XM_022606380.1"/>
</dbReference>
<dbReference type="HOGENOM" id="CLU_110336_0_0_1"/>
<dbReference type="Proteomes" id="UP000006310">
    <property type="component" value="Chromosome 2"/>
</dbReference>
<comment type="similarity">
    <text evidence="2 4">Belongs to the SPP2 family.</text>
</comment>
<accession>J7R1Z8</accession>
<keyword evidence="4" id="KW-0747">Spliceosome</keyword>
<dbReference type="PANTHER" id="PTHR15818:SF2">
    <property type="entry name" value="G-PATCH DOMAIN AND KOW MOTIFS-CONTAINING PROTEIN"/>
    <property type="match status" value="1"/>
</dbReference>
<dbReference type="InterPro" id="IPR026822">
    <property type="entry name" value="Spp2/MOS2_G-patch"/>
</dbReference>
<evidence type="ECO:0000313" key="8">
    <source>
        <dbReference type="Proteomes" id="UP000006310"/>
    </source>
</evidence>
<comment type="subcellular location">
    <subcellularLocation>
        <location evidence="1 4">Nucleus</location>
    </subcellularLocation>
</comment>
<sequence length="178" mass="19651">MDGGFSISLKKTNKKQKKRTSNVFGDELNNDVNNTRGAEFTSKKQKIRITHINSLEEEKEQESKENDLVIKLSGDSGEPVEALTTQEEYKEVPVSLFGEAVLRGMGWDGKKNDADGHGHSNKNTPPEKSQYTKFVHPESLGIGAKSSQMVPDTASFMPIIPVDKDMVSKPETGVAKKE</sequence>
<dbReference type="EMBL" id="HE978315">
    <property type="protein sequence ID" value="CCK68835.1"/>
    <property type="molecule type" value="Genomic_DNA"/>
</dbReference>
<keyword evidence="3 4" id="KW-0539">Nucleus</keyword>
<feature type="compositionally biased region" description="Polar residues" evidence="5">
    <location>
        <begin position="121"/>
        <end position="132"/>
    </location>
</feature>
<dbReference type="OrthoDB" id="5577072at2759"/>
<dbReference type="STRING" id="1071383.J7R1Z8"/>
<keyword evidence="4" id="KW-0508">mRNA splicing</keyword>
<feature type="domain" description="Spp2/MOS2 G-patch" evidence="6">
    <location>
        <begin position="84"/>
        <end position="147"/>
    </location>
</feature>
<dbReference type="InterPro" id="IPR045166">
    <property type="entry name" value="Spp2-like"/>
</dbReference>
<feature type="compositionally biased region" description="Basic and acidic residues" evidence="5">
    <location>
        <begin position="108"/>
        <end position="118"/>
    </location>
</feature>
<evidence type="ECO:0000256" key="1">
    <source>
        <dbReference type="ARBA" id="ARBA00004123"/>
    </source>
</evidence>
<dbReference type="KEGG" id="kng:KNAG_0B03940"/>
<evidence type="ECO:0000256" key="3">
    <source>
        <dbReference type="ARBA" id="ARBA00023242"/>
    </source>
</evidence>
<dbReference type="Pfam" id="PF12656">
    <property type="entry name" value="G-patch_2"/>
    <property type="match status" value="1"/>
</dbReference>
<reference evidence="7 8" key="1">
    <citation type="journal article" date="2011" name="Proc. Natl. Acad. Sci. U.S.A.">
        <title>Evolutionary erosion of yeast sex chromosomes by mating-type switching accidents.</title>
        <authorList>
            <person name="Gordon J.L."/>
            <person name="Armisen D."/>
            <person name="Proux-Wera E."/>
            <person name="Oheigeartaigh S.S."/>
            <person name="Byrne K.P."/>
            <person name="Wolfe K.H."/>
        </authorList>
    </citation>
    <scope>NUCLEOTIDE SEQUENCE [LARGE SCALE GENOMIC DNA]</scope>
    <source>
        <strain evidence="8">ATCC MYA-139 / BCRC 22969 / CBS 8797 / CCRC 22969 / KCTC 17520 / NBRC 10181 / NCYC 3082</strain>
    </source>
</reference>